<accession>A0A9P1M3V6</accession>
<gene>
    <name evidence="4" type="ORF">C1SCF055_LOCUS43945</name>
</gene>
<protein>
    <submittedName>
        <fullName evidence="5">Peptide deformylase</fullName>
    </submittedName>
</protein>
<evidence type="ECO:0000313" key="4">
    <source>
        <dbReference type="EMBL" id="CAI4019447.1"/>
    </source>
</evidence>
<feature type="region of interest" description="Disordered" evidence="1">
    <location>
        <begin position="190"/>
        <end position="221"/>
    </location>
</feature>
<evidence type="ECO:0000313" key="5">
    <source>
        <dbReference type="EMBL" id="CAL4806759.1"/>
    </source>
</evidence>
<reference evidence="5 6" key="2">
    <citation type="submission" date="2024-05" db="EMBL/GenBank/DDBJ databases">
        <authorList>
            <person name="Chen Y."/>
            <person name="Shah S."/>
            <person name="Dougan E. K."/>
            <person name="Thang M."/>
            <person name="Chan C."/>
        </authorList>
    </citation>
    <scope>NUCLEOTIDE SEQUENCE [LARGE SCALE GENOMIC DNA]</scope>
</reference>
<feature type="domain" description="DUF2828" evidence="2">
    <location>
        <begin position="66"/>
        <end position="518"/>
    </location>
</feature>
<dbReference type="EMBL" id="CAMXCT010006750">
    <property type="protein sequence ID" value="CAI4019447.1"/>
    <property type="molecule type" value="Genomic_DNA"/>
</dbReference>
<dbReference type="PIRSF" id="PIRSF015417">
    <property type="entry name" value="T31B5_30_vWA"/>
    <property type="match status" value="1"/>
</dbReference>
<sequence length="741" mass="85278">MLSPPVSCAMCRAHLPRLQRICQQPKTPPRPLPRWPLALLPLAMPQSLRRVTAMARSEGQLHLALTENRAVALETSGEACVDFLFLVVPGIKRDHLFSLLRAAWNEDPLCTMKLVFQLGDPRWGKSDRDNHQLCLLWLWRHFPASVKENVGSGALAEHTCLKGLLDLLMYAAWDDEKFIHLDLEEFPQRGTCSDSKADKKSERFHQRKMQNPERREKQAADRQERIRRFCKILEAEGLQPAEIRRHRTFHDESVPKRMPWIEKEEWASEDIKGRFRVFCEELDQARNQKIHEEVKQSRKMQLEQVREKYETDQELAELYVTVAEVFAVALRGLTKIMQKQKNGHELSREEQLKLTGSLYPKWAPTKDGMHDKKTDIVRGIVERIFPEEEFRLPEGTYDDYISFMKDKYRKEVLTPLRRQTEIVESFIGSQNWEEINYNRMPARCRLLYGQSVYAENDRTRYEQHVEAALQGGATIKGQVMPHELVGKAASCDVSDLELKEVQGQWNDLVREVKAAGHLGQCLAVCDVSGSMEGPPMKAAVALSLLICEIARDPWRNRICTFSQDPAFCEIPEGSLRDRAERVESMPWGFNTNYERVFDRILEVATQHRVAPDDMPELLVVLSDMQFDESSSSTNPWATSHENIEAKFRSAGYSMPEIVYWNLRSSEAHGRVPTRSTEKGVVMLSGLSQGLLKSFLQRKLEIPTPLEQMRAIVNTSYYEDVKIAPDDLRLVPPPQLADLLFS</sequence>
<reference evidence="4" key="1">
    <citation type="submission" date="2022-10" db="EMBL/GenBank/DDBJ databases">
        <authorList>
            <person name="Chen Y."/>
            <person name="Dougan E. K."/>
            <person name="Chan C."/>
            <person name="Rhodes N."/>
            <person name="Thang M."/>
        </authorList>
    </citation>
    <scope>NUCLEOTIDE SEQUENCE</scope>
</reference>
<evidence type="ECO:0000256" key="1">
    <source>
        <dbReference type="SAM" id="MobiDB-lite"/>
    </source>
</evidence>
<dbReference type="AlphaFoldDB" id="A0A9P1M3V6"/>
<name>A0A9P1M3V6_9DINO</name>
<comment type="caution">
    <text evidence="4">The sequence shown here is derived from an EMBL/GenBank/DDBJ whole genome shotgun (WGS) entry which is preliminary data.</text>
</comment>
<dbReference type="InterPro" id="IPR036465">
    <property type="entry name" value="vWFA_dom_sf"/>
</dbReference>
<evidence type="ECO:0000259" key="3">
    <source>
        <dbReference type="Pfam" id="PF25043"/>
    </source>
</evidence>
<organism evidence="4">
    <name type="scientific">Cladocopium goreaui</name>
    <dbReference type="NCBI Taxonomy" id="2562237"/>
    <lineage>
        <taxon>Eukaryota</taxon>
        <taxon>Sar</taxon>
        <taxon>Alveolata</taxon>
        <taxon>Dinophyceae</taxon>
        <taxon>Suessiales</taxon>
        <taxon>Symbiodiniaceae</taxon>
        <taxon>Cladocopium</taxon>
    </lineage>
</organism>
<dbReference type="Proteomes" id="UP001152797">
    <property type="component" value="Unassembled WGS sequence"/>
</dbReference>
<evidence type="ECO:0000259" key="2">
    <source>
        <dbReference type="Pfam" id="PF11443"/>
    </source>
</evidence>
<keyword evidence="6" id="KW-1185">Reference proteome</keyword>
<dbReference type="Gene3D" id="3.40.50.410">
    <property type="entry name" value="von Willebrand factor, type A domain"/>
    <property type="match status" value="1"/>
</dbReference>
<dbReference type="Pfam" id="PF11443">
    <property type="entry name" value="DUF2828"/>
    <property type="match status" value="1"/>
</dbReference>
<dbReference type="SUPFAM" id="SSF53300">
    <property type="entry name" value="vWA-like"/>
    <property type="match status" value="1"/>
</dbReference>
<dbReference type="InterPro" id="IPR011205">
    <property type="entry name" value="UCP015417_vWA"/>
</dbReference>
<dbReference type="Pfam" id="PF25043">
    <property type="entry name" value="DUF7788"/>
    <property type="match status" value="1"/>
</dbReference>
<feature type="domain" description="DUF7788" evidence="3">
    <location>
        <begin position="520"/>
        <end position="698"/>
    </location>
</feature>
<dbReference type="InterPro" id="IPR056690">
    <property type="entry name" value="DUF7788"/>
</dbReference>
<dbReference type="InterPro" id="IPR058580">
    <property type="entry name" value="DUF2828"/>
</dbReference>
<dbReference type="PANTHER" id="PTHR31373">
    <property type="entry name" value="OS06G0652100 PROTEIN"/>
    <property type="match status" value="1"/>
</dbReference>
<dbReference type="OrthoDB" id="1149618at2759"/>
<dbReference type="PANTHER" id="PTHR31373:SF27">
    <property type="entry name" value="TROVE DOMAIN-CONTAINING PROTEIN"/>
    <property type="match status" value="1"/>
</dbReference>
<feature type="compositionally biased region" description="Basic and acidic residues" evidence="1">
    <location>
        <begin position="195"/>
        <end position="221"/>
    </location>
</feature>
<proteinExistence type="predicted"/>
<dbReference type="EMBL" id="CAMXCT020006750">
    <property type="protein sequence ID" value="CAL1172822.1"/>
    <property type="molecule type" value="Genomic_DNA"/>
</dbReference>
<dbReference type="EMBL" id="CAMXCT030006750">
    <property type="protein sequence ID" value="CAL4806759.1"/>
    <property type="molecule type" value="Genomic_DNA"/>
</dbReference>
<evidence type="ECO:0000313" key="6">
    <source>
        <dbReference type="Proteomes" id="UP001152797"/>
    </source>
</evidence>